<evidence type="ECO:0000256" key="2">
    <source>
        <dbReference type="ARBA" id="ARBA00022741"/>
    </source>
</evidence>
<dbReference type="Gene3D" id="3.40.50.300">
    <property type="entry name" value="P-loop containing nucleotide triphosphate hydrolases"/>
    <property type="match status" value="1"/>
</dbReference>
<evidence type="ECO:0000313" key="6">
    <source>
        <dbReference type="RefSeq" id="XP_005107736.2"/>
    </source>
</evidence>
<accession>A0ABM0K385</accession>
<keyword evidence="2" id="KW-0547">Nucleotide-binding</keyword>
<dbReference type="CDD" id="cd01428">
    <property type="entry name" value="ADK"/>
    <property type="match status" value="1"/>
</dbReference>
<dbReference type="Pfam" id="PF00406">
    <property type="entry name" value="ADK"/>
    <property type="match status" value="1"/>
</dbReference>
<dbReference type="HAMAP" id="MF_00235">
    <property type="entry name" value="Adenylate_kinase_Adk"/>
    <property type="match status" value="1"/>
</dbReference>
<keyword evidence="3 4" id="KW-0418">Kinase</keyword>
<dbReference type="InterPro" id="IPR033690">
    <property type="entry name" value="Adenylat_kinase_CS"/>
</dbReference>
<gene>
    <name evidence="6" type="primary">LOC101857597</name>
</gene>
<keyword evidence="1 4" id="KW-0808">Transferase</keyword>
<dbReference type="PROSITE" id="PS00113">
    <property type="entry name" value="ADENYLATE_KINASE"/>
    <property type="match status" value="1"/>
</dbReference>
<dbReference type="SUPFAM" id="SSF52540">
    <property type="entry name" value="P-loop containing nucleoside triphosphate hydrolases"/>
    <property type="match status" value="1"/>
</dbReference>
<proteinExistence type="inferred from homology"/>
<keyword evidence="5" id="KW-1185">Reference proteome</keyword>
<name>A0ABM0K385_APLCA</name>
<protein>
    <submittedName>
        <fullName evidence="6">UMP-CMP kinase 2</fullName>
    </submittedName>
</protein>
<dbReference type="PANTHER" id="PTHR23359">
    <property type="entry name" value="NUCLEOTIDE KINASE"/>
    <property type="match status" value="1"/>
</dbReference>
<dbReference type="PRINTS" id="PR00094">
    <property type="entry name" value="ADENYLTKNASE"/>
</dbReference>
<evidence type="ECO:0000256" key="1">
    <source>
        <dbReference type="ARBA" id="ARBA00022679"/>
    </source>
</evidence>
<dbReference type="RefSeq" id="XP_005107736.2">
    <property type="nucleotide sequence ID" value="XM_005107679.3"/>
</dbReference>
<sequence>MLRLLFSFSVCTSPRTTAVVRRSILTQSWNILVTGTTKVFSSTKAMAEKEPKWKVIFVLGKPGSGKTTQSQLVAQELGFQHISTGELIRNQAKDDNSEYGAEILKYLNIVPLIPSEISCNLLRQAMEQCTDQQTFIIDGFPRSQENFERWESTLVDQAILQKVVVINCSDQVCRDRCLQVRNREDDSDFRVKDRIKSFSELTVPALETFRTLGLLVEVDGDRKKEEVFADVVEAVSSVGP</sequence>
<dbReference type="InterPro" id="IPR027417">
    <property type="entry name" value="P-loop_NTPase"/>
</dbReference>
<dbReference type="Proteomes" id="UP000694888">
    <property type="component" value="Unplaced"/>
</dbReference>
<evidence type="ECO:0000313" key="5">
    <source>
        <dbReference type="Proteomes" id="UP000694888"/>
    </source>
</evidence>
<dbReference type="GO" id="GO:0016301">
    <property type="term" value="F:kinase activity"/>
    <property type="evidence" value="ECO:0007669"/>
    <property type="project" value="UniProtKB-KW"/>
</dbReference>
<dbReference type="GeneID" id="101857597"/>
<organism evidence="5 6">
    <name type="scientific">Aplysia californica</name>
    <name type="common">California sea hare</name>
    <dbReference type="NCBI Taxonomy" id="6500"/>
    <lineage>
        <taxon>Eukaryota</taxon>
        <taxon>Metazoa</taxon>
        <taxon>Spiralia</taxon>
        <taxon>Lophotrochozoa</taxon>
        <taxon>Mollusca</taxon>
        <taxon>Gastropoda</taxon>
        <taxon>Heterobranchia</taxon>
        <taxon>Euthyneura</taxon>
        <taxon>Tectipleura</taxon>
        <taxon>Aplysiida</taxon>
        <taxon>Aplysioidea</taxon>
        <taxon>Aplysiidae</taxon>
        <taxon>Aplysia</taxon>
    </lineage>
</organism>
<comment type="similarity">
    <text evidence="4">Belongs to the adenylate kinase family.</text>
</comment>
<dbReference type="InterPro" id="IPR000850">
    <property type="entry name" value="Adenylat/UMP-CMP_kin"/>
</dbReference>
<reference evidence="6" key="1">
    <citation type="submission" date="2025-08" db="UniProtKB">
        <authorList>
            <consortium name="RefSeq"/>
        </authorList>
    </citation>
    <scope>IDENTIFICATION</scope>
</reference>
<evidence type="ECO:0000256" key="4">
    <source>
        <dbReference type="RuleBase" id="RU003330"/>
    </source>
</evidence>
<evidence type="ECO:0000256" key="3">
    <source>
        <dbReference type="ARBA" id="ARBA00022777"/>
    </source>
</evidence>